<dbReference type="PIRSF" id="PIRSF009320">
    <property type="entry name" value="Nuc_binding_HP_1000"/>
    <property type="match status" value="1"/>
</dbReference>
<proteinExistence type="predicted"/>
<name>A0ABW8ZAL9_9BURK</name>
<dbReference type="RefSeq" id="WP_094562479.1">
    <property type="nucleotide sequence ID" value="NZ_JAQQFR010000011.1"/>
</dbReference>
<dbReference type="Pfam" id="PF01656">
    <property type="entry name" value="CbiA"/>
    <property type="match status" value="1"/>
</dbReference>
<dbReference type="SUPFAM" id="SSF52540">
    <property type="entry name" value="P-loop containing nucleoside triphosphate hydrolases"/>
    <property type="match status" value="1"/>
</dbReference>
<evidence type="ECO:0000313" key="3">
    <source>
        <dbReference type="Proteomes" id="UP001629214"/>
    </source>
</evidence>
<sequence length="224" mass="24662">MPVIVVANPKGGVGKSTLSTNLAGYFASRGHGVLLGDIDRQQSARAWLNIRPPAATQIATWDISEDYIAKPPKGTTHVVLDTPAGLHGWRLNDVLKMADKVIVPLQPSIFDILATQDFLRRLAEEKSVRQGEIDVGIVGMRVDARTRSADQLHRFIEGLNLPVLSYLRDTQNYVQLAAHGLTLWDIAPSRVQRDIEQWQPIIDWVEGKPIPAPAVSAITMPPQS</sequence>
<dbReference type="Gene3D" id="3.40.50.300">
    <property type="entry name" value="P-loop containing nucleotide triphosphate hydrolases"/>
    <property type="match status" value="1"/>
</dbReference>
<protein>
    <submittedName>
        <fullName evidence="2">ParA family protein</fullName>
    </submittedName>
</protein>
<evidence type="ECO:0000313" key="2">
    <source>
        <dbReference type="EMBL" id="MFL9880224.1"/>
    </source>
</evidence>
<dbReference type="PANTHER" id="PTHR13696">
    <property type="entry name" value="P-LOOP CONTAINING NUCLEOSIDE TRIPHOSPHATE HYDROLASE"/>
    <property type="match status" value="1"/>
</dbReference>
<keyword evidence="3" id="KW-1185">Reference proteome</keyword>
<dbReference type="InterPro" id="IPR050678">
    <property type="entry name" value="DNA_Partitioning_ATPase"/>
</dbReference>
<reference evidence="2 3" key="1">
    <citation type="journal article" date="2024" name="Chem. Sci.">
        <title>Discovery of megapolipeptins by genome mining of a Burkholderiales bacteria collection.</title>
        <authorList>
            <person name="Paulo B.S."/>
            <person name="Recchia M.J.J."/>
            <person name="Lee S."/>
            <person name="Fergusson C.H."/>
            <person name="Romanowski S.B."/>
            <person name="Hernandez A."/>
            <person name="Krull N."/>
            <person name="Liu D.Y."/>
            <person name="Cavanagh H."/>
            <person name="Bos A."/>
            <person name="Gray C.A."/>
            <person name="Murphy B.T."/>
            <person name="Linington R.G."/>
            <person name="Eustaquio A.S."/>
        </authorList>
    </citation>
    <scope>NUCLEOTIDE SEQUENCE [LARGE SCALE GENOMIC DNA]</scope>
    <source>
        <strain evidence="2 3">RL21-008-BIB-B</strain>
    </source>
</reference>
<dbReference type="InterPro" id="IPR002586">
    <property type="entry name" value="CobQ/CobB/MinD/ParA_Nub-bd_dom"/>
</dbReference>
<organism evidence="2 3">
    <name type="scientific">Herbaspirillum rhizosphaerae</name>
    <dbReference type="NCBI Taxonomy" id="346179"/>
    <lineage>
        <taxon>Bacteria</taxon>
        <taxon>Pseudomonadati</taxon>
        <taxon>Pseudomonadota</taxon>
        <taxon>Betaproteobacteria</taxon>
        <taxon>Burkholderiales</taxon>
        <taxon>Oxalobacteraceae</taxon>
        <taxon>Herbaspirillum</taxon>
    </lineage>
</organism>
<comment type="caution">
    <text evidence="2">The sequence shown here is derived from an EMBL/GenBank/DDBJ whole genome shotgun (WGS) entry which is preliminary data.</text>
</comment>
<gene>
    <name evidence="2" type="ORF">PQR63_17620</name>
</gene>
<dbReference type="EMBL" id="JAQQFR010000011">
    <property type="protein sequence ID" value="MFL9880224.1"/>
    <property type="molecule type" value="Genomic_DNA"/>
</dbReference>
<feature type="domain" description="CobQ/CobB/MinD/ParA nucleotide binding" evidence="1">
    <location>
        <begin position="4"/>
        <end position="182"/>
    </location>
</feature>
<dbReference type="Proteomes" id="UP001629214">
    <property type="component" value="Unassembled WGS sequence"/>
</dbReference>
<dbReference type="InterPro" id="IPR027417">
    <property type="entry name" value="P-loop_NTPase"/>
</dbReference>
<evidence type="ECO:0000259" key="1">
    <source>
        <dbReference type="Pfam" id="PF01656"/>
    </source>
</evidence>
<dbReference type="CDD" id="cd02042">
    <property type="entry name" value="ParAB_family"/>
    <property type="match status" value="1"/>
</dbReference>
<dbReference type="PANTHER" id="PTHR13696:SF96">
    <property type="entry name" value="COBQ_COBB_MIND_PARA NUCLEOTIDE BINDING DOMAIN-CONTAINING PROTEIN"/>
    <property type="match status" value="1"/>
</dbReference>
<accession>A0ABW8ZAL9</accession>